<dbReference type="Proteomes" id="UP001239626">
    <property type="component" value="Unassembled WGS sequence"/>
</dbReference>
<feature type="transmembrane region" description="Helical" evidence="1">
    <location>
        <begin position="180"/>
        <end position="198"/>
    </location>
</feature>
<dbReference type="PANTHER" id="PTHR41771">
    <property type="entry name" value="MEMBRANE PROTEIN-RELATED"/>
    <property type="match status" value="1"/>
</dbReference>
<accession>A0ABU0EHQ0</accession>
<feature type="transmembrane region" description="Helical" evidence="1">
    <location>
        <begin position="154"/>
        <end position="174"/>
    </location>
</feature>
<protein>
    <submittedName>
        <fullName evidence="2">Membrane protein</fullName>
    </submittedName>
</protein>
<keyword evidence="1" id="KW-0812">Transmembrane</keyword>
<dbReference type="PANTHER" id="PTHR41771:SF1">
    <property type="entry name" value="MEMBRANE PROTEIN"/>
    <property type="match status" value="1"/>
</dbReference>
<feature type="transmembrane region" description="Helical" evidence="1">
    <location>
        <begin position="210"/>
        <end position="230"/>
    </location>
</feature>
<name>A0ABU0EHQ0_9CELL</name>
<evidence type="ECO:0000313" key="2">
    <source>
        <dbReference type="EMBL" id="MDQ0374810.1"/>
    </source>
</evidence>
<proteinExistence type="predicted"/>
<feature type="transmembrane region" description="Helical" evidence="1">
    <location>
        <begin position="309"/>
        <end position="331"/>
    </location>
</feature>
<keyword evidence="3" id="KW-1185">Reference proteome</keyword>
<gene>
    <name evidence="2" type="ORF">J2X26_003137</name>
</gene>
<evidence type="ECO:0000313" key="3">
    <source>
        <dbReference type="Proteomes" id="UP001239626"/>
    </source>
</evidence>
<feature type="transmembrane region" description="Helical" evidence="1">
    <location>
        <begin position="22"/>
        <end position="42"/>
    </location>
</feature>
<organism evidence="2 3">
    <name type="scientific">Cellulomonas humilata</name>
    <dbReference type="NCBI Taxonomy" id="144055"/>
    <lineage>
        <taxon>Bacteria</taxon>
        <taxon>Bacillati</taxon>
        <taxon>Actinomycetota</taxon>
        <taxon>Actinomycetes</taxon>
        <taxon>Micrococcales</taxon>
        <taxon>Cellulomonadaceae</taxon>
        <taxon>Cellulomonas</taxon>
    </lineage>
</organism>
<feature type="transmembrane region" description="Helical" evidence="1">
    <location>
        <begin position="129"/>
        <end position="147"/>
    </location>
</feature>
<comment type="caution">
    <text evidence="2">The sequence shown here is derived from an EMBL/GenBank/DDBJ whole genome shotgun (WGS) entry which is preliminary data.</text>
</comment>
<dbReference type="Pfam" id="PF07907">
    <property type="entry name" value="YibE_F"/>
    <property type="match status" value="1"/>
</dbReference>
<dbReference type="InterPro" id="IPR012507">
    <property type="entry name" value="YibE_F"/>
</dbReference>
<feature type="transmembrane region" description="Helical" evidence="1">
    <location>
        <begin position="250"/>
        <end position="268"/>
    </location>
</feature>
<sequence length="394" mass="41128">MSAHTHDVVPASPQVRRHARRVFTAILVPALLVTLLGAWVLWPTGERPVLETSPPGMTFPTVTVVEVFPDAADPLRQVRATMADGSSAWVQVPPEYLPEIDPGDRVIAADLGSLGTPETGLVFTDFVRGPPLGLLAAVFAVLVVAVARWRGFAALLGLGISMGVIGAFMLPALLEGKPALPVALVTSSAIMFVVLYLAHGFTLRTSTALVGTLLGLLATGFLATWASGAAHLTGLSGEYALDLLSYAPQARMSAILLCGMVIAGLGVLNDVTITQASAVWELHGSSPDAGWRELFGRGMRIGRDHIASTVYTIVFAYVGATLPLVLLVSISDRGMLDALTSGELAEEVARTLVGSIGLVLAIPLTTAIAAWVVRSGRPAPTTAVEPELVDVGVP</sequence>
<keyword evidence="1" id="KW-1133">Transmembrane helix</keyword>
<feature type="transmembrane region" description="Helical" evidence="1">
    <location>
        <begin position="351"/>
        <end position="373"/>
    </location>
</feature>
<keyword evidence="1" id="KW-0472">Membrane</keyword>
<evidence type="ECO:0000256" key="1">
    <source>
        <dbReference type="SAM" id="Phobius"/>
    </source>
</evidence>
<dbReference type="EMBL" id="JAUSVB010000004">
    <property type="protein sequence ID" value="MDQ0374810.1"/>
    <property type="molecule type" value="Genomic_DNA"/>
</dbReference>
<dbReference type="RefSeq" id="WP_307493630.1">
    <property type="nucleotide sequence ID" value="NZ_JAUSVB010000004.1"/>
</dbReference>
<reference evidence="2 3" key="1">
    <citation type="submission" date="2023-07" db="EMBL/GenBank/DDBJ databases">
        <title>Sorghum-associated microbial communities from plants grown in Nebraska, USA.</title>
        <authorList>
            <person name="Schachtman D."/>
        </authorList>
    </citation>
    <scope>NUCLEOTIDE SEQUENCE [LARGE SCALE GENOMIC DNA]</scope>
    <source>
        <strain evidence="2 3">BE332</strain>
    </source>
</reference>